<dbReference type="CDD" id="cd00192">
    <property type="entry name" value="PTKc"/>
    <property type="match status" value="1"/>
</dbReference>
<sequence>MLALFDFYSYPPSGTCVVDPSLSAGFFCSCAEGFYGPDCSAPIGCIQELCENGGTCLPVSSEGSGIACVCPDDYEGPTCSDFAGDICSEQRCKDGATCVPDDTMASGYYCICPPDFTGPYCAVYIGNECSRQPCENGSTCEPDDSTDMGFTCICSEGFHGPTCTDDVCSQQPCLNGGLCRIDASSFLSFDCLCPPGYKGVLCENSTNASSNVLPLVIGGGGLVLLSFLIFCAVLLICLLSKRRRRDRTNADLELTLQKKVEPCPPNLYIPIYERQDKVFPKSRLYFHEKIGSGAFGCVYRAEARGILNPKELTVVAVKVLKEDALDTDKKEFIKEIDLHKTLDIHPNVVSMYGFCMEENSNYLILEYLSNGNLLNHLRNLLSSRRDTRQDAELDGETNVLMTHSQLMMFAVQVASGMEYLSSKNCIHRDLAARNILLDDKFVCKISDFGLARDVAESNEYEMKSKGRVPVRWMAPESLMQNIYTTKSDVWSYGIVLWEIVTLGSHPYPGMSFKDVVDSVQKGERLPQPEHCEDEIYSIMTNCWEHTHEERPDFSEIRKKFDELLDEDKDYLVMEKFQEDSYVYLRPGQLSAESDTN</sequence>
<dbReference type="Gene3D" id="3.30.200.20">
    <property type="entry name" value="Phosphorylase Kinase, domain 1"/>
    <property type="match status" value="1"/>
</dbReference>
<evidence type="ECO:0000256" key="3">
    <source>
        <dbReference type="ARBA" id="ARBA00023157"/>
    </source>
</evidence>
<dbReference type="InterPro" id="IPR001245">
    <property type="entry name" value="Ser-Thr/Tyr_kinase_cat_dom"/>
</dbReference>
<dbReference type="Pfam" id="PF00008">
    <property type="entry name" value="EGF"/>
    <property type="match status" value="3"/>
</dbReference>
<evidence type="ECO:0000256" key="2">
    <source>
        <dbReference type="ARBA" id="ARBA00022536"/>
    </source>
</evidence>
<dbReference type="SMART" id="SM00181">
    <property type="entry name" value="EGF"/>
    <property type="match status" value="5"/>
</dbReference>
<feature type="binding site" evidence="6">
    <location>
        <position position="318"/>
    </location>
    <ligand>
        <name>ATP</name>
        <dbReference type="ChEBI" id="CHEBI:30616"/>
    </ligand>
</feature>
<dbReference type="PROSITE" id="PS01186">
    <property type="entry name" value="EGF_2"/>
    <property type="match status" value="2"/>
</dbReference>
<dbReference type="GO" id="GO:0043235">
    <property type="term" value="C:receptor complex"/>
    <property type="evidence" value="ECO:0007669"/>
    <property type="project" value="TreeGrafter"/>
</dbReference>
<dbReference type="InterPro" id="IPR000742">
    <property type="entry name" value="EGF"/>
</dbReference>
<dbReference type="SUPFAM" id="SSF57196">
    <property type="entry name" value="EGF/Laminin"/>
    <property type="match status" value="4"/>
</dbReference>
<keyword evidence="7" id="KW-0472">Membrane</keyword>
<dbReference type="PROSITE" id="PS00107">
    <property type="entry name" value="PROTEIN_KINASE_ATP"/>
    <property type="match status" value="1"/>
</dbReference>
<dbReference type="FunFam" id="2.10.25.10:FF:000118">
    <property type="entry name" value="protein delta homolog 2"/>
    <property type="match status" value="1"/>
</dbReference>
<dbReference type="PRINTS" id="PR00109">
    <property type="entry name" value="TYRKINASE"/>
</dbReference>
<dbReference type="SMART" id="SM00219">
    <property type="entry name" value="TyrKc"/>
    <property type="match status" value="1"/>
</dbReference>
<evidence type="ECO:0000313" key="10">
    <source>
        <dbReference type="EMBL" id="KAJ8034985.1"/>
    </source>
</evidence>
<dbReference type="Proteomes" id="UP001152320">
    <property type="component" value="Chromosome 10"/>
</dbReference>
<comment type="subcellular location">
    <subcellularLocation>
        <location evidence="1">Membrane</location>
        <topology evidence="1">Single-pass membrane protein</topology>
    </subcellularLocation>
</comment>
<dbReference type="InterPro" id="IPR008266">
    <property type="entry name" value="Tyr_kinase_AS"/>
</dbReference>
<organism evidence="10 11">
    <name type="scientific">Holothuria leucospilota</name>
    <name type="common">Black long sea cucumber</name>
    <name type="synonym">Mertensiothuria leucospilota</name>
    <dbReference type="NCBI Taxonomy" id="206669"/>
    <lineage>
        <taxon>Eukaryota</taxon>
        <taxon>Metazoa</taxon>
        <taxon>Echinodermata</taxon>
        <taxon>Eleutherozoa</taxon>
        <taxon>Echinozoa</taxon>
        <taxon>Holothuroidea</taxon>
        <taxon>Aspidochirotacea</taxon>
        <taxon>Aspidochirotida</taxon>
        <taxon>Holothuriidae</taxon>
        <taxon>Holothuria</taxon>
    </lineage>
</organism>
<dbReference type="InterPro" id="IPR000719">
    <property type="entry name" value="Prot_kinase_dom"/>
</dbReference>
<feature type="transmembrane region" description="Helical" evidence="7">
    <location>
        <begin position="212"/>
        <end position="239"/>
    </location>
</feature>
<keyword evidence="10" id="KW-0675">Receptor</keyword>
<feature type="domain" description="EGF-like" evidence="9">
    <location>
        <begin position="41"/>
        <end position="80"/>
    </location>
</feature>
<reference evidence="10" key="1">
    <citation type="submission" date="2021-10" db="EMBL/GenBank/DDBJ databases">
        <title>Tropical sea cucumber genome reveals ecological adaptation and Cuvierian tubules defense mechanism.</title>
        <authorList>
            <person name="Chen T."/>
        </authorList>
    </citation>
    <scope>NUCLEOTIDE SEQUENCE</scope>
    <source>
        <strain evidence="10">Nanhai2018</strain>
        <tissue evidence="10">Muscle</tissue>
    </source>
</reference>
<feature type="disulfide bond" evidence="5">
    <location>
        <begin position="70"/>
        <end position="79"/>
    </location>
</feature>
<feature type="domain" description="EGF-like" evidence="9">
    <location>
        <begin position="125"/>
        <end position="162"/>
    </location>
</feature>
<proteinExistence type="predicted"/>
<feature type="domain" description="Protein kinase" evidence="8">
    <location>
        <begin position="284"/>
        <end position="564"/>
    </location>
</feature>
<dbReference type="PROSITE" id="PS00022">
    <property type="entry name" value="EGF_1"/>
    <property type="match status" value="4"/>
</dbReference>
<evidence type="ECO:0000313" key="11">
    <source>
        <dbReference type="Proteomes" id="UP001152320"/>
    </source>
</evidence>
<keyword evidence="3 5" id="KW-1015">Disulfide bond</keyword>
<dbReference type="OrthoDB" id="3256376at2759"/>
<dbReference type="PROSITE" id="PS50026">
    <property type="entry name" value="EGF_3"/>
    <property type="match status" value="4"/>
</dbReference>
<evidence type="ECO:0000256" key="5">
    <source>
        <dbReference type="PROSITE-ProRule" id="PRU00076"/>
    </source>
</evidence>
<dbReference type="GO" id="GO:0004714">
    <property type="term" value="F:transmembrane receptor protein tyrosine kinase activity"/>
    <property type="evidence" value="ECO:0007669"/>
    <property type="project" value="UniProtKB-EC"/>
</dbReference>
<dbReference type="InterPro" id="IPR001881">
    <property type="entry name" value="EGF-like_Ca-bd_dom"/>
</dbReference>
<evidence type="ECO:0000259" key="8">
    <source>
        <dbReference type="PROSITE" id="PS50011"/>
    </source>
</evidence>
<keyword evidence="10" id="KW-0418">Kinase</keyword>
<evidence type="ECO:0000256" key="6">
    <source>
        <dbReference type="PROSITE-ProRule" id="PRU10141"/>
    </source>
</evidence>
<keyword evidence="10" id="KW-0808">Transferase</keyword>
<dbReference type="EMBL" id="JAIZAY010000010">
    <property type="protein sequence ID" value="KAJ8034985.1"/>
    <property type="molecule type" value="Genomic_DNA"/>
</dbReference>
<dbReference type="Pfam" id="PF07714">
    <property type="entry name" value="PK_Tyr_Ser-Thr"/>
    <property type="match status" value="1"/>
</dbReference>
<dbReference type="FunFam" id="1.10.510.10:FF:000462">
    <property type="entry name" value="Receptor tyrosine kinase"/>
    <property type="match status" value="1"/>
</dbReference>
<dbReference type="Gene3D" id="1.10.510.10">
    <property type="entry name" value="Transferase(Phosphotransferase) domain 1"/>
    <property type="match status" value="1"/>
</dbReference>
<dbReference type="PROSITE" id="PS50011">
    <property type="entry name" value="PROTEIN_KINASE_DOM"/>
    <property type="match status" value="1"/>
</dbReference>
<dbReference type="CDD" id="cd00054">
    <property type="entry name" value="EGF_CA"/>
    <property type="match status" value="2"/>
</dbReference>
<dbReference type="PANTHER" id="PTHR24416:SF621">
    <property type="entry name" value="TYROSINE KINASE RECEPTOR CAD96CA"/>
    <property type="match status" value="1"/>
</dbReference>
<keyword evidence="7" id="KW-0812">Transmembrane</keyword>
<comment type="catalytic activity">
    <reaction evidence="4">
        <text>L-tyrosyl-[protein] + ATP = O-phospho-L-tyrosyl-[protein] + ADP + H(+)</text>
        <dbReference type="Rhea" id="RHEA:10596"/>
        <dbReference type="Rhea" id="RHEA-COMP:10136"/>
        <dbReference type="Rhea" id="RHEA-COMP:20101"/>
        <dbReference type="ChEBI" id="CHEBI:15378"/>
        <dbReference type="ChEBI" id="CHEBI:30616"/>
        <dbReference type="ChEBI" id="CHEBI:46858"/>
        <dbReference type="ChEBI" id="CHEBI:61978"/>
        <dbReference type="ChEBI" id="CHEBI:456216"/>
        <dbReference type="EC" id="2.7.10.1"/>
    </reaction>
</comment>
<keyword evidence="2 5" id="KW-0245">EGF-like domain</keyword>
<accession>A0A9Q1BYL2</accession>
<evidence type="ECO:0000256" key="4">
    <source>
        <dbReference type="ARBA" id="ARBA00051243"/>
    </source>
</evidence>
<dbReference type="Gene3D" id="2.10.25.10">
    <property type="entry name" value="Laminin"/>
    <property type="match status" value="4"/>
</dbReference>
<keyword evidence="11" id="KW-1185">Reference proteome</keyword>
<gene>
    <name evidence="10" type="ORF">HOLleu_22042</name>
</gene>
<dbReference type="SUPFAM" id="SSF56112">
    <property type="entry name" value="Protein kinase-like (PK-like)"/>
    <property type="match status" value="1"/>
</dbReference>
<dbReference type="PANTHER" id="PTHR24416">
    <property type="entry name" value="TYROSINE-PROTEIN KINASE RECEPTOR"/>
    <property type="match status" value="1"/>
</dbReference>
<dbReference type="InterPro" id="IPR020635">
    <property type="entry name" value="Tyr_kinase_cat_dom"/>
</dbReference>
<dbReference type="InterPro" id="IPR050122">
    <property type="entry name" value="RTK"/>
</dbReference>
<dbReference type="SMART" id="SM00179">
    <property type="entry name" value="EGF_CA"/>
    <property type="match status" value="3"/>
</dbReference>
<feature type="disulfide bond" evidence="5">
    <location>
        <begin position="112"/>
        <end position="121"/>
    </location>
</feature>
<dbReference type="GO" id="GO:0005509">
    <property type="term" value="F:calcium ion binding"/>
    <property type="evidence" value="ECO:0007669"/>
    <property type="project" value="InterPro"/>
</dbReference>
<dbReference type="PROSITE" id="PS00109">
    <property type="entry name" value="PROTEIN_KINASE_TYR"/>
    <property type="match status" value="1"/>
</dbReference>
<feature type="domain" description="EGF-like" evidence="9">
    <location>
        <begin position="83"/>
        <end position="122"/>
    </location>
</feature>
<evidence type="ECO:0000256" key="7">
    <source>
        <dbReference type="SAM" id="Phobius"/>
    </source>
</evidence>
<evidence type="ECO:0000259" key="9">
    <source>
        <dbReference type="PROSITE" id="PS50026"/>
    </source>
</evidence>
<comment type="caution">
    <text evidence="5">Lacks conserved residue(s) required for the propagation of feature annotation.</text>
</comment>
<dbReference type="InterPro" id="IPR011009">
    <property type="entry name" value="Kinase-like_dom_sf"/>
</dbReference>
<keyword evidence="6" id="KW-0547">Nucleotide-binding</keyword>
<dbReference type="InterPro" id="IPR017441">
    <property type="entry name" value="Protein_kinase_ATP_BS"/>
</dbReference>
<keyword evidence="7" id="KW-1133">Transmembrane helix</keyword>
<keyword evidence="6" id="KW-0067">ATP-binding</keyword>
<dbReference type="GO" id="GO:0005886">
    <property type="term" value="C:plasma membrane"/>
    <property type="evidence" value="ECO:0007669"/>
    <property type="project" value="TreeGrafter"/>
</dbReference>
<feature type="disulfide bond" evidence="5">
    <location>
        <begin position="193"/>
        <end position="202"/>
    </location>
</feature>
<dbReference type="AlphaFoldDB" id="A0A9Q1BYL2"/>
<dbReference type="GO" id="GO:0005524">
    <property type="term" value="F:ATP binding"/>
    <property type="evidence" value="ECO:0007669"/>
    <property type="project" value="UniProtKB-UniRule"/>
</dbReference>
<dbReference type="GO" id="GO:0007169">
    <property type="term" value="P:cell surface receptor protein tyrosine kinase signaling pathway"/>
    <property type="evidence" value="ECO:0007669"/>
    <property type="project" value="TreeGrafter"/>
</dbReference>
<comment type="caution">
    <text evidence="10">The sequence shown here is derived from an EMBL/GenBank/DDBJ whole genome shotgun (WGS) entry which is preliminary data.</text>
</comment>
<protein>
    <submittedName>
        <fullName evidence="10">Tyrosine kinase receptor Cad96Ca</fullName>
    </submittedName>
</protein>
<name>A0A9Q1BYL2_HOLLE</name>
<evidence type="ECO:0000256" key="1">
    <source>
        <dbReference type="ARBA" id="ARBA00004167"/>
    </source>
</evidence>
<feature type="domain" description="EGF-like" evidence="9">
    <location>
        <begin position="164"/>
        <end position="203"/>
    </location>
</feature>